<dbReference type="EMBL" id="BMOE01000023">
    <property type="protein sequence ID" value="GGJ89237.1"/>
    <property type="molecule type" value="Genomic_DNA"/>
</dbReference>
<evidence type="ECO:0000256" key="1">
    <source>
        <dbReference type="ARBA" id="ARBA00008950"/>
    </source>
</evidence>
<reference evidence="3" key="1">
    <citation type="journal article" date="2014" name="Int. J. Syst. Evol. Microbiol.">
        <title>Complete genome sequence of Corynebacterium casei LMG S-19264T (=DSM 44701T), isolated from a smear-ripened cheese.</title>
        <authorList>
            <consortium name="US DOE Joint Genome Institute (JGI-PGF)"/>
            <person name="Walter F."/>
            <person name="Albersmeier A."/>
            <person name="Kalinowski J."/>
            <person name="Ruckert C."/>
        </authorList>
    </citation>
    <scope>NUCLEOTIDE SEQUENCE</scope>
    <source>
        <strain evidence="3">JCM 14371</strain>
    </source>
</reference>
<dbReference type="Proteomes" id="UP000635726">
    <property type="component" value="Unassembled WGS sequence"/>
</dbReference>
<comment type="similarity">
    <text evidence="1">Belongs to the metallophosphoesterase superfamily. YfcE family.</text>
</comment>
<dbReference type="PANTHER" id="PTHR42850:SF2">
    <property type="entry name" value="BLL5683 PROTEIN"/>
    <property type="match status" value="1"/>
</dbReference>
<accession>A0A917PSE7</accession>
<dbReference type="PIRSF" id="PIRSF000883">
    <property type="entry name" value="Pesterase_MJ0912"/>
    <property type="match status" value="1"/>
</dbReference>
<dbReference type="GO" id="GO:0016791">
    <property type="term" value="F:phosphatase activity"/>
    <property type="evidence" value="ECO:0007669"/>
    <property type="project" value="TreeGrafter"/>
</dbReference>
<dbReference type="InterPro" id="IPR011152">
    <property type="entry name" value="Pesterase_MJ0912"/>
</dbReference>
<dbReference type="PANTHER" id="PTHR42850">
    <property type="entry name" value="METALLOPHOSPHOESTERASE"/>
    <property type="match status" value="1"/>
</dbReference>
<dbReference type="Gene3D" id="3.60.21.10">
    <property type="match status" value="1"/>
</dbReference>
<reference evidence="3" key="2">
    <citation type="submission" date="2020-09" db="EMBL/GenBank/DDBJ databases">
        <authorList>
            <person name="Sun Q."/>
            <person name="Ohkuma M."/>
        </authorList>
    </citation>
    <scope>NUCLEOTIDE SEQUENCE</scope>
    <source>
        <strain evidence="3">JCM 14371</strain>
    </source>
</reference>
<evidence type="ECO:0000259" key="2">
    <source>
        <dbReference type="Pfam" id="PF12850"/>
    </source>
</evidence>
<evidence type="ECO:0000313" key="4">
    <source>
        <dbReference type="Proteomes" id="UP000635726"/>
    </source>
</evidence>
<keyword evidence="4" id="KW-1185">Reference proteome</keyword>
<dbReference type="InterPro" id="IPR050126">
    <property type="entry name" value="Ap4A_hydrolase"/>
</dbReference>
<proteinExistence type="inferred from homology"/>
<dbReference type="Pfam" id="PF12850">
    <property type="entry name" value="Metallophos_2"/>
    <property type="match status" value="1"/>
</dbReference>
<name>A0A917PSE7_9DEIO</name>
<dbReference type="GO" id="GO:0005737">
    <property type="term" value="C:cytoplasm"/>
    <property type="evidence" value="ECO:0007669"/>
    <property type="project" value="TreeGrafter"/>
</dbReference>
<sequence>MLLCVTDLRLAVISDAHGNAYALDAVLSEVRAETPDLILNLGDQVEGSADPARAYEMQAALGAVEVRGNNEEKLWPGGRRGELPQRFGAWLEPRLGPQAIARLAGLPLVARVADDEVLACHGTPGSAWDMLLWQWQFTSPGASDGEGFYRARDPRELRAMMDPLAARVVLCGHTHRPGATRVGDTLVVNAGAVSDQVDGDPRARWTLLERRGGHWHADFRTTAYDVEGAVHWSRTHSPFGEFQGELLRSGTMRGRGSTAP</sequence>
<dbReference type="SUPFAM" id="SSF56300">
    <property type="entry name" value="Metallo-dependent phosphatases"/>
    <property type="match status" value="1"/>
</dbReference>
<gene>
    <name evidence="3" type="ORF">GCM10008939_36620</name>
</gene>
<feature type="domain" description="Calcineurin-like phosphoesterase" evidence="2">
    <location>
        <begin position="9"/>
        <end position="202"/>
    </location>
</feature>
<dbReference type="InterPro" id="IPR029052">
    <property type="entry name" value="Metallo-depent_PP-like"/>
</dbReference>
<evidence type="ECO:0000313" key="3">
    <source>
        <dbReference type="EMBL" id="GGJ89237.1"/>
    </source>
</evidence>
<dbReference type="AlphaFoldDB" id="A0A917PSE7"/>
<comment type="caution">
    <text evidence="3">The sequence shown here is derived from an EMBL/GenBank/DDBJ whole genome shotgun (WGS) entry which is preliminary data.</text>
</comment>
<dbReference type="InterPro" id="IPR024654">
    <property type="entry name" value="Calcineurin-like_PHP_lpxH"/>
</dbReference>
<protein>
    <submittedName>
        <fullName evidence="3">Metallophosphoesterase</fullName>
    </submittedName>
</protein>
<organism evidence="3 4">
    <name type="scientific">Deinococcus aquiradiocola</name>
    <dbReference type="NCBI Taxonomy" id="393059"/>
    <lineage>
        <taxon>Bacteria</taxon>
        <taxon>Thermotogati</taxon>
        <taxon>Deinococcota</taxon>
        <taxon>Deinococci</taxon>
        <taxon>Deinococcales</taxon>
        <taxon>Deinococcaceae</taxon>
        <taxon>Deinococcus</taxon>
    </lineage>
</organism>